<dbReference type="HOGENOM" id="CLU_191322_0_0_3"/>
<evidence type="ECO:0000256" key="1">
    <source>
        <dbReference type="SAM" id="MobiDB-lite"/>
    </source>
</evidence>
<dbReference type="eggNOG" id="ENOG50339J1">
    <property type="taxonomic scope" value="Bacteria"/>
</dbReference>
<feature type="region of interest" description="Disordered" evidence="1">
    <location>
        <begin position="1"/>
        <end position="61"/>
    </location>
</feature>
<name>E0UJN3_GLOV7</name>
<sequence>MPGGHASHKGHSTKPNTNAEGQLYSAADPTIDPEEIIADKFESARAQEAPKNEKATRRAEK</sequence>
<dbReference type="OrthoDB" id="467855at2"/>
<feature type="compositionally biased region" description="Basic and acidic residues" evidence="1">
    <location>
        <begin position="37"/>
        <end position="61"/>
    </location>
</feature>
<accession>E0UJN3</accession>
<keyword evidence="3" id="KW-1185">Reference proteome</keyword>
<protein>
    <submittedName>
        <fullName evidence="2">Uncharacterized protein</fullName>
    </submittedName>
</protein>
<dbReference type="Proteomes" id="UP000008206">
    <property type="component" value="Chromosome"/>
</dbReference>
<proteinExistence type="predicted"/>
<reference evidence="3" key="1">
    <citation type="journal article" date="2011" name="MBio">
        <title>Novel metabolic attributes of the genus Cyanothece, comprising a group of unicellular nitrogen-fixing Cyanobacteria.</title>
        <authorList>
            <person name="Bandyopadhyay A."/>
            <person name="Elvitigala T."/>
            <person name="Welsh E."/>
            <person name="Stockel J."/>
            <person name="Liberton M."/>
            <person name="Min H."/>
            <person name="Sherman L.A."/>
            <person name="Pakrasi H.B."/>
        </authorList>
    </citation>
    <scope>NUCLEOTIDE SEQUENCE [LARGE SCALE GENOMIC DNA]</scope>
    <source>
        <strain evidence="3">PCC 7822</strain>
    </source>
</reference>
<organism evidence="2 3">
    <name type="scientific">Gloeothece verrucosa (strain PCC 7822)</name>
    <name type="common">Cyanothece sp. (strain PCC 7822)</name>
    <dbReference type="NCBI Taxonomy" id="497965"/>
    <lineage>
        <taxon>Bacteria</taxon>
        <taxon>Bacillati</taxon>
        <taxon>Cyanobacteriota</taxon>
        <taxon>Cyanophyceae</taxon>
        <taxon>Oscillatoriophycideae</taxon>
        <taxon>Chroococcales</taxon>
        <taxon>Aphanothecaceae</taxon>
        <taxon>Gloeothece</taxon>
        <taxon>Gloeothece verrucosa</taxon>
    </lineage>
</organism>
<dbReference type="EMBL" id="CP002198">
    <property type="protein sequence ID" value="ADN12277.1"/>
    <property type="molecule type" value="Genomic_DNA"/>
</dbReference>
<dbReference type="AlphaFoldDB" id="E0UJN3"/>
<feature type="compositionally biased region" description="Basic residues" evidence="1">
    <location>
        <begin position="1"/>
        <end position="12"/>
    </location>
</feature>
<gene>
    <name evidence="2" type="ordered locus">Cyan7822_0228</name>
</gene>
<evidence type="ECO:0000313" key="2">
    <source>
        <dbReference type="EMBL" id="ADN12277.1"/>
    </source>
</evidence>
<dbReference type="KEGG" id="cyj:Cyan7822_0228"/>
<evidence type="ECO:0000313" key="3">
    <source>
        <dbReference type="Proteomes" id="UP000008206"/>
    </source>
</evidence>
<dbReference type="RefSeq" id="WP_013320387.1">
    <property type="nucleotide sequence ID" value="NC_014501.1"/>
</dbReference>